<accession>A0A6G0KJE2</accession>
<organism evidence="2 3">
    <name type="scientific">Phytophthora fragariae</name>
    <dbReference type="NCBI Taxonomy" id="53985"/>
    <lineage>
        <taxon>Eukaryota</taxon>
        <taxon>Sar</taxon>
        <taxon>Stramenopiles</taxon>
        <taxon>Oomycota</taxon>
        <taxon>Peronosporomycetes</taxon>
        <taxon>Peronosporales</taxon>
        <taxon>Peronosporaceae</taxon>
        <taxon>Phytophthora</taxon>
    </lineage>
</organism>
<name>A0A6G0KJE2_9STRA</name>
<evidence type="ECO:0000313" key="2">
    <source>
        <dbReference type="EMBL" id="KAE9090165.1"/>
    </source>
</evidence>
<proteinExistence type="predicted"/>
<dbReference type="Proteomes" id="UP000488956">
    <property type="component" value="Unassembled WGS sequence"/>
</dbReference>
<sequence length="113" mass="12618">MKLIGVIYFCCVPIVAFVPFVQVAGRKCAYSTHLSTKSQTCFVTLTDHSIENVRSLKNIVLCPFGRSTVLKSYHCHGHYHGHCHSLVVTARLDRTHLSTNQKTYKLLCGPPDA</sequence>
<feature type="transmembrane region" description="Helical" evidence="1">
    <location>
        <begin position="6"/>
        <end position="25"/>
    </location>
</feature>
<keyword evidence="1" id="KW-1133">Transmembrane helix</keyword>
<evidence type="ECO:0000256" key="1">
    <source>
        <dbReference type="SAM" id="Phobius"/>
    </source>
</evidence>
<dbReference type="EMBL" id="QXFX01001444">
    <property type="protein sequence ID" value="KAE9090165.1"/>
    <property type="molecule type" value="Genomic_DNA"/>
</dbReference>
<reference evidence="2 3" key="1">
    <citation type="submission" date="2018-09" db="EMBL/GenBank/DDBJ databases">
        <title>Genomic investigation of the strawberry pathogen Phytophthora fragariae indicates pathogenicity is determined by transcriptional variation in three key races.</title>
        <authorList>
            <person name="Adams T.M."/>
            <person name="Armitage A.D."/>
            <person name="Sobczyk M.K."/>
            <person name="Bates H.J."/>
            <person name="Dunwell J.M."/>
            <person name="Nellist C.F."/>
            <person name="Harrison R.J."/>
        </authorList>
    </citation>
    <scope>NUCLEOTIDE SEQUENCE [LARGE SCALE GENOMIC DNA]</scope>
    <source>
        <strain evidence="2 3">ONT-3</strain>
    </source>
</reference>
<keyword evidence="1" id="KW-0472">Membrane</keyword>
<protein>
    <submittedName>
        <fullName evidence="2">Uncharacterized protein</fullName>
    </submittedName>
</protein>
<comment type="caution">
    <text evidence="2">The sequence shown here is derived from an EMBL/GenBank/DDBJ whole genome shotgun (WGS) entry which is preliminary data.</text>
</comment>
<dbReference type="AlphaFoldDB" id="A0A6G0KJE2"/>
<gene>
    <name evidence="2" type="ORF">PF010_g18697</name>
</gene>
<keyword evidence="1" id="KW-0812">Transmembrane</keyword>
<evidence type="ECO:0000313" key="3">
    <source>
        <dbReference type="Proteomes" id="UP000488956"/>
    </source>
</evidence>